<evidence type="ECO:0000313" key="11">
    <source>
        <dbReference type="Proteomes" id="UP001231189"/>
    </source>
</evidence>
<dbReference type="Pfam" id="PF14543">
    <property type="entry name" value="TAXi_N"/>
    <property type="match status" value="1"/>
</dbReference>
<gene>
    <name evidence="10" type="ORF">QYE76_025282</name>
</gene>
<dbReference type="PROSITE" id="PS51767">
    <property type="entry name" value="PEPTIDASE_A1"/>
    <property type="match status" value="1"/>
</dbReference>
<evidence type="ECO:0000256" key="1">
    <source>
        <dbReference type="ARBA" id="ARBA00007447"/>
    </source>
</evidence>
<keyword evidence="3 8" id="KW-0732">Signal</keyword>
<evidence type="ECO:0000256" key="8">
    <source>
        <dbReference type="SAM" id="SignalP"/>
    </source>
</evidence>
<keyword evidence="6" id="KW-1015">Disulfide bond</keyword>
<evidence type="ECO:0000256" key="2">
    <source>
        <dbReference type="ARBA" id="ARBA00022670"/>
    </source>
</evidence>
<keyword evidence="4" id="KW-0064">Aspartyl protease</keyword>
<keyword evidence="2" id="KW-0645">Protease</keyword>
<dbReference type="InterPro" id="IPR032799">
    <property type="entry name" value="TAXi_C"/>
</dbReference>
<dbReference type="PANTHER" id="PTHR13683">
    <property type="entry name" value="ASPARTYL PROTEASES"/>
    <property type="match status" value="1"/>
</dbReference>
<feature type="active site" evidence="7">
    <location>
        <position position="328"/>
    </location>
</feature>
<dbReference type="InterPro" id="IPR033121">
    <property type="entry name" value="PEPTIDASE_A1"/>
</dbReference>
<comment type="caution">
    <text evidence="10">The sequence shown here is derived from an EMBL/GenBank/DDBJ whole genome shotgun (WGS) entry which is preliminary data.</text>
</comment>
<proteinExistence type="inferred from homology"/>
<accession>A0AAD8RFC8</accession>
<name>A0AAD8RFC8_LOLMU</name>
<dbReference type="InterPro" id="IPR032861">
    <property type="entry name" value="TAXi_N"/>
</dbReference>
<dbReference type="InterPro" id="IPR001461">
    <property type="entry name" value="Aspartic_peptidase_A1"/>
</dbReference>
<evidence type="ECO:0000256" key="5">
    <source>
        <dbReference type="ARBA" id="ARBA00022801"/>
    </source>
</evidence>
<evidence type="ECO:0000256" key="4">
    <source>
        <dbReference type="ARBA" id="ARBA00022750"/>
    </source>
</evidence>
<dbReference type="PANTHER" id="PTHR13683:SF762">
    <property type="entry name" value="ASPARTYL PROTEASE AED1"/>
    <property type="match status" value="1"/>
</dbReference>
<evidence type="ECO:0000313" key="10">
    <source>
        <dbReference type="EMBL" id="KAK1619765.1"/>
    </source>
</evidence>
<comment type="similarity">
    <text evidence="1">Belongs to the peptidase A1 family.</text>
</comment>
<keyword evidence="5" id="KW-0378">Hydrolase</keyword>
<dbReference type="InterPro" id="IPR021109">
    <property type="entry name" value="Peptidase_aspartic_dom_sf"/>
</dbReference>
<dbReference type="GO" id="GO:0004190">
    <property type="term" value="F:aspartic-type endopeptidase activity"/>
    <property type="evidence" value="ECO:0007669"/>
    <property type="project" value="UniProtKB-KW"/>
</dbReference>
<evidence type="ECO:0000259" key="9">
    <source>
        <dbReference type="PROSITE" id="PS51767"/>
    </source>
</evidence>
<dbReference type="GO" id="GO:0006508">
    <property type="term" value="P:proteolysis"/>
    <property type="evidence" value="ECO:0007669"/>
    <property type="project" value="UniProtKB-KW"/>
</dbReference>
<dbReference type="FunFam" id="2.40.70.10:FF:000013">
    <property type="entry name" value="Aspartyl protease AED1"/>
    <property type="match status" value="1"/>
</dbReference>
<feature type="active site" evidence="7">
    <location>
        <position position="136"/>
    </location>
</feature>
<evidence type="ECO:0000256" key="3">
    <source>
        <dbReference type="ARBA" id="ARBA00022729"/>
    </source>
</evidence>
<evidence type="ECO:0000256" key="6">
    <source>
        <dbReference type="ARBA" id="ARBA00023157"/>
    </source>
</evidence>
<reference evidence="10" key="1">
    <citation type="submission" date="2023-07" db="EMBL/GenBank/DDBJ databases">
        <title>A chromosome-level genome assembly of Lolium multiflorum.</title>
        <authorList>
            <person name="Chen Y."/>
            <person name="Copetti D."/>
            <person name="Kolliker R."/>
            <person name="Studer B."/>
        </authorList>
    </citation>
    <scope>NUCLEOTIDE SEQUENCE</scope>
    <source>
        <strain evidence="10">02402/16</strain>
        <tissue evidence="10">Leaf</tissue>
    </source>
</reference>
<feature type="chain" id="PRO_5042153102" description="Peptidase A1 domain-containing protein" evidence="8">
    <location>
        <begin position="18"/>
        <end position="447"/>
    </location>
</feature>
<dbReference type="AlphaFoldDB" id="A0AAD8RFC8"/>
<organism evidence="10 11">
    <name type="scientific">Lolium multiflorum</name>
    <name type="common">Italian ryegrass</name>
    <name type="synonym">Lolium perenne subsp. multiflorum</name>
    <dbReference type="NCBI Taxonomy" id="4521"/>
    <lineage>
        <taxon>Eukaryota</taxon>
        <taxon>Viridiplantae</taxon>
        <taxon>Streptophyta</taxon>
        <taxon>Embryophyta</taxon>
        <taxon>Tracheophyta</taxon>
        <taxon>Spermatophyta</taxon>
        <taxon>Magnoliopsida</taxon>
        <taxon>Liliopsida</taxon>
        <taxon>Poales</taxon>
        <taxon>Poaceae</taxon>
        <taxon>BOP clade</taxon>
        <taxon>Pooideae</taxon>
        <taxon>Poodae</taxon>
        <taxon>Poeae</taxon>
        <taxon>Poeae Chloroplast Group 2 (Poeae type)</taxon>
        <taxon>Loliodinae</taxon>
        <taxon>Loliinae</taxon>
        <taxon>Lolium</taxon>
    </lineage>
</organism>
<protein>
    <recommendedName>
        <fullName evidence="9">Peptidase A1 domain-containing protein</fullName>
    </recommendedName>
</protein>
<feature type="domain" description="Peptidase A1" evidence="9">
    <location>
        <begin position="118"/>
        <end position="443"/>
    </location>
</feature>
<dbReference type="FunFam" id="2.40.70.10:FF:000021">
    <property type="entry name" value="Aspartyl protease AED1"/>
    <property type="match status" value="1"/>
</dbReference>
<dbReference type="SUPFAM" id="SSF50630">
    <property type="entry name" value="Acid proteases"/>
    <property type="match status" value="1"/>
</dbReference>
<dbReference type="Proteomes" id="UP001231189">
    <property type="component" value="Unassembled WGS sequence"/>
</dbReference>
<feature type="signal peptide" evidence="8">
    <location>
        <begin position="1"/>
        <end position="17"/>
    </location>
</feature>
<keyword evidence="11" id="KW-1185">Reference proteome</keyword>
<dbReference type="Pfam" id="PF14541">
    <property type="entry name" value="TAXi_C"/>
    <property type="match status" value="1"/>
</dbReference>
<sequence length="447" mass="47479">MLLLLLLCSYHSTAARAGDADRIYKVLATGSQKAEAVCTEPQVTPSSSSGATVRLSHRYGPCSPAPSTDEPTVAELLQRDQLRAEYVQRKFYSGNDELNQSKITVPTNLGSALETLQYVITVGIGSPAVVQNMMIDTGSDVSWVHCSTPNGSVLFDPVQSSTYSPFSCTSTPCMQLGEDGNGCSSSLCQYMVTYGDGSNTTGTYGSDTLALTTAETVANFQFGCSHKEEGLDDKMDGLMGLGGDVESLVSQTAATYGKAFSYCLPDTSRSPGFLKLGAPNSTSDFVTTPMFKYENVSTFYAILLQDIAVGGKRLGISPTVFISRSVMDSGTIITRLPTRAYSALSSRFKAGMTEYPTAPSPISLLDTCFDFTGLDNVSVPSVALVFDGGTVVDLVYNGIMIALDEATECLAFGATSSLSIIGNVQQRTFEVLHDVGQSVFGFRSDAC</sequence>
<evidence type="ECO:0000256" key="7">
    <source>
        <dbReference type="PIRSR" id="PIRSR601461-1"/>
    </source>
</evidence>
<dbReference type="Gene3D" id="2.40.70.10">
    <property type="entry name" value="Acid Proteases"/>
    <property type="match status" value="2"/>
</dbReference>
<dbReference type="EMBL" id="JAUUTY010000006">
    <property type="protein sequence ID" value="KAK1619765.1"/>
    <property type="molecule type" value="Genomic_DNA"/>
</dbReference>